<reference evidence="1" key="1">
    <citation type="submission" date="2021-06" db="EMBL/GenBank/DDBJ databases">
        <authorList>
            <person name="Kallberg Y."/>
            <person name="Tangrot J."/>
            <person name="Rosling A."/>
        </authorList>
    </citation>
    <scope>NUCLEOTIDE SEQUENCE</scope>
    <source>
        <strain evidence="1">IA702</strain>
    </source>
</reference>
<dbReference type="Proteomes" id="UP000789572">
    <property type="component" value="Unassembled WGS sequence"/>
</dbReference>
<keyword evidence="2" id="KW-1185">Reference proteome</keyword>
<dbReference type="AlphaFoldDB" id="A0A9N9AB59"/>
<comment type="caution">
    <text evidence="1">The sequence shown here is derived from an EMBL/GenBank/DDBJ whole genome shotgun (WGS) entry which is preliminary data.</text>
</comment>
<evidence type="ECO:0000313" key="2">
    <source>
        <dbReference type="Proteomes" id="UP000789572"/>
    </source>
</evidence>
<gene>
    <name evidence="1" type="ORF">POCULU_LOCUS3691</name>
</gene>
<proteinExistence type="predicted"/>
<evidence type="ECO:0000313" key="1">
    <source>
        <dbReference type="EMBL" id="CAG8523346.1"/>
    </source>
</evidence>
<name>A0A9N9AB59_9GLOM</name>
<dbReference type="EMBL" id="CAJVPJ010000426">
    <property type="protein sequence ID" value="CAG8523346.1"/>
    <property type="molecule type" value="Genomic_DNA"/>
</dbReference>
<sequence>MLVLSTGIYVRYLFTLDRQKGTTTVIKIVQMEPVPEALPTKHSYPACIGFRNKPHNNK</sequence>
<organism evidence="1 2">
    <name type="scientific">Paraglomus occultum</name>
    <dbReference type="NCBI Taxonomy" id="144539"/>
    <lineage>
        <taxon>Eukaryota</taxon>
        <taxon>Fungi</taxon>
        <taxon>Fungi incertae sedis</taxon>
        <taxon>Mucoromycota</taxon>
        <taxon>Glomeromycotina</taxon>
        <taxon>Glomeromycetes</taxon>
        <taxon>Paraglomerales</taxon>
        <taxon>Paraglomeraceae</taxon>
        <taxon>Paraglomus</taxon>
    </lineage>
</organism>
<protein>
    <submittedName>
        <fullName evidence="1">9617_t:CDS:1</fullName>
    </submittedName>
</protein>
<accession>A0A9N9AB59</accession>